<dbReference type="CDD" id="cd04496">
    <property type="entry name" value="SSB_OBF"/>
    <property type="match status" value="1"/>
</dbReference>
<evidence type="ECO:0000313" key="2">
    <source>
        <dbReference type="EMBL" id="MPL59592.1"/>
    </source>
</evidence>
<name>A0A644T0D1_9ZZZZ</name>
<dbReference type="Gene3D" id="2.40.50.140">
    <property type="entry name" value="Nucleic acid-binding proteins"/>
    <property type="match status" value="1"/>
</dbReference>
<dbReference type="InterPro" id="IPR000424">
    <property type="entry name" value="Primosome_PriB/ssb"/>
</dbReference>
<organism evidence="2">
    <name type="scientific">bioreactor metagenome</name>
    <dbReference type="NCBI Taxonomy" id="1076179"/>
    <lineage>
        <taxon>unclassified sequences</taxon>
        <taxon>metagenomes</taxon>
        <taxon>ecological metagenomes</taxon>
    </lineage>
</organism>
<dbReference type="EMBL" id="VSSQ01000010">
    <property type="protein sequence ID" value="MPL59592.1"/>
    <property type="molecule type" value="Genomic_DNA"/>
</dbReference>
<dbReference type="PROSITE" id="PS50935">
    <property type="entry name" value="SSB"/>
    <property type="match status" value="1"/>
</dbReference>
<gene>
    <name evidence="2" type="ORF">SDC9_05146</name>
</gene>
<evidence type="ECO:0008006" key="3">
    <source>
        <dbReference type="Google" id="ProtNLM"/>
    </source>
</evidence>
<protein>
    <recommendedName>
        <fullName evidence="3">Single-stranded DNA-binding protein</fullName>
    </recommendedName>
</protein>
<dbReference type="AlphaFoldDB" id="A0A644T0D1"/>
<accession>A0A644T0D1</accession>
<dbReference type="InterPro" id="IPR011344">
    <property type="entry name" value="ssDNA-bd"/>
</dbReference>
<proteinExistence type="predicted"/>
<comment type="caution">
    <text evidence="2">The sequence shown here is derived from an EMBL/GenBank/DDBJ whole genome shotgun (WGS) entry which is preliminary data.</text>
</comment>
<dbReference type="GO" id="GO:0006260">
    <property type="term" value="P:DNA replication"/>
    <property type="evidence" value="ECO:0007669"/>
    <property type="project" value="InterPro"/>
</dbReference>
<reference evidence="2" key="1">
    <citation type="submission" date="2019-08" db="EMBL/GenBank/DDBJ databases">
        <authorList>
            <person name="Kucharzyk K."/>
            <person name="Murdoch R.W."/>
            <person name="Higgins S."/>
            <person name="Loffler F."/>
        </authorList>
    </citation>
    <scope>NUCLEOTIDE SEQUENCE</scope>
</reference>
<dbReference type="InterPro" id="IPR012340">
    <property type="entry name" value="NA-bd_OB-fold"/>
</dbReference>
<dbReference type="Pfam" id="PF00436">
    <property type="entry name" value="SSB"/>
    <property type="match status" value="1"/>
</dbReference>
<dbReference type="PIRSF" id="PIRSF002070">
    <property type="entry name" value="SSB"/>
    <property type="match status" value="1"/>
</dbReference>
<dbReference type="SUPFAM" id="SSF50249">
    <property type="entry name" value="Nucleic acid-binding proteins"/>
    <property type="match status" value="1"/>
</dbReference>
<dbReference type="GO" id="GO:0003697">
    <property type="term" value="F:single-stranded DNA binding"/>
    <property type="evidence" value="ECO:0007669"/>
    <property type="project" value="InterPro"/>
</dbReference>
<evidence type="ECO:0000256" key="1">
    <source>
        <dbReference type="ARBA" id="ARBA00023125"/>
    </source>
</evidence>
<sequence length="108" mass="11916">MNYLNSILLEGDCASEPKVITASKGDKCEFKVVSNRKEPDGEETVSTFEVEASGRLGKTIERTVKKGRGLRIVGRITEERTHDDAGTPSSRVKIIAEHVEFKPTRIAV</sequence>
<keyword evidence="1" id="KW-0238">DNA-binding</keyword>